<dbReference type="InterPro" id="IPR004601">
    <property type="entry name" value="UvdE"/>
</dbReference>
<dbReference type="SUPFAM" id="SSF51658">
    <property type="entry name" value="Xylose isomerase-like"/>
    <property type="match status" value="1"/>
</dbReference>
<dbReference type="EMBL" id="BMCJ01000003">
    <property type="protein sequence ID" value="GGC88477.1"/>
    <property type="molecule type" value="Genomic_DNA"/>
</dbReference>
<dbReference type="Proteomes" id="UP000619534">
    <property type="component" value="Unassembled WGS sequence"/>
</dbReference>
<accession>A0ABQ1P098</accession>
<dbReference type="PANTHER" id="PTHR31290">
    <property type="entry name" value="UV-DAMAGE ENDONUCLEASE"/>
    <property type="match status" value="1"/>
</dbReference>
<keyword evidence="8" id="KW-1185">Reference proteome</keyword>
<reference evidence="8" key="1">
    <citation type="journal article" date="2019" name="Int. J. Syst. Evol. Microbiol.">
        <title>The Global Catalogue of Microorganisms (GCM) 10K type strain sequencing project: providing services to taxonomists for standard genome sequencing and annotation.</title>
        <authorList>
            <consortium name="The Broad Institute Genomics Platform"/>
            <consortium name="The Broad Institute Genome Sequencing Center for Infectious Disease"/>
            <person name="Wu L."/>
            <person name="Ma J."/>
        </authorList>
    </citation>
    <scope>NUCLEOTIDE SEQUENCE [LARGE SCALE GENOMIC DNA]</scope>
    <source>
        <strain evidence="8">CCM 7282</strain>
    </source>
</reference>
<dbReference type="NCBIfam" id="TIGR00629">
    <property type="entry name" value="uvde"/>
    <property type="match status" value="1"/>
</dbReference>
<evidence type="ECO:0000256" key="1">
    <source>
        <dbReference type="ARBA" id="ARBA00022722"/>
    </source>
</evidence>
<dbReference type="InterPro" id="IPR036237">
    <property type="entry name" value="Xyl_isomerase-like_sf"/>
</dbReference>
<dbReference type="Gene3D" id="3.20.20.150">
    <property type="entry name" value="Divalent-metal-dependent TIM barrel enzymes"/>
    <property type="match status" value="1"/>
</dbReference>
<keyword evidence="3" id="KW-0227">DNA damage</keyword>
<dbReference type="RefSeq" id="WP_062446101.1">
    <property type="nucleotide sequence ID" value="NZ_BMCJ01000003.1"/>
</dbReference>
<evidence type="ECO:0000313" key="8">
    <source>
        <dbReference type="Proteomes" id="UP000619534"/>
    </source>
</evidence>
<keyword evidence="4" id="KW-0228">DNA excision</keyword>
<name>A0ABQ1P098_9BACI</name>
<keyword evidence="1" id="KW-0540">Nuclease</keyword>
<evidence type="ECO:0000256" key="3">
    <source>
        <dbReference type="ARBA" id="ARBA00022763"/>
    </source>
</evidence>
<sequence length="323" mass="37859">MTLFQLGYVAMSKILENASPSQTMTYSRFRTLSDQEAAIRRLEAIARSNLHNTLRLLKHNEAHDIKFFRMSSRLIPLATHEDLRGWRYITALKQELKAIGDYARAYDMRVDFHPDHFVVINTPEKEVFQRSMVVLKYHFLLLHAMGIDPTHRCVLHLGGRYQNKEQALENFIENWTLVPSSLQKMIILENDDKSFTLEDCLYVCEKLNIPLVFDLHHHLANHKDENWTNHWNRVVHTWEHSPLPLKMHISSPKNAKMFKSHADFIDPPMFLEFIKGVNGTVPHIDCMIEAKQKDQALFRLIENLSIRSDIEMKSKASFIWVDD</sequence>
<gene>
    <name evidence="7" type="primary">uvsE</name>
    <name evidence="7" type="ORF">GCM10007216_19020</name>
</gene>
<protein>
    <submittedName>
        <fullName evidence="7">UV damage endonuclease UvsE</fullName>
    </submittedName>
</protein>
<keyword evidence="6" id="KW-0234">DNA repair</keyword>
<comment type="caution">
    <text evidence="7">The sequence shown here is derived from an EMBL/GenBank/DDBJ whole genome shotgun (WGS) entry which is preliminary data.</text>
</comment>
<keyword evidence="5" id="KW-0378">Hydrolase</keyword>
<evidence type="ECO:0000313" key="7">
    <source>
        <dbReference type="EMBL" id="GGC88477.1"/>
    </source>
</evidence>
<dbReference type="PANTHER" id="PTHR31290:SF5">
    <property type="entry name" value="UV-DAMAGE ENDONUCLEASE"/>
    <property type="match status" value="1"/>
</dbReference>
<keyword evidence="2 7" id="KW-0255">Endonuclease</keyword>
<evidence type="ECO:0000256" key="4">
    <source>
        <dbReference type="ARBA" id="ARBA00022769"/>
    </source>
</evidence>
<evidence type="ECO:0000256" key="6">
    <source>
        <dbReference type="ARBA" id="ARBA00023204"/>
    </source>
</evidence>
<evidence type="ECO:0000256" key="2">
    <source>
        <dbReference type="ARBA" id="ARBA00022759"/>
    </source>
</evidence>
<organism evidence="7 8">
    <name type="scientific">Thalassobacillus devorans</name>
    <dbReference type="NCBI Taxonomy" id="279813"/>
    <lineage>
        <taxon>Bacteria</taxon>
        <taxon>Bacillati</taxon>
        <taxon>Bacillota</taxon>
        <taxon>Bacilli</taxon>
        <taxon>Bacillales</taxon>
        <taxon>Bacillaceae</taxon>
        <taxon>Thalassobacillus</taxon>
    </lineage>
</organism>
<evidence type="ECO:0000256" key="5">
    <source>
        <dbReference type="ARBA" id="ARBA00022801"/>
    </source>
</evidence>
<dbReference type="Pfam" id="PF03851">
    <property type="entry name" value="UvdE"/>
    <property type="match status" value="1"/>
</dbReference>
<proteinExistence type="predicted"/>
<dbReference type="GO" id="GO:0004519">
    <property type="term" value="F:endonuclease activity"/>
    <property type="evidence" value="ECO:0007669"/>
    <property type="project" value="UniProtKB-KW"/>
</dbReference>